<dbReference type="RefSeq" id="WP_010970444.1">
    <property type="nucleotide sequence ID" value="NC_003047.1"/>
</dbReference>
<dbReference type="Proteomes" id="UP000001976">
    <property type="component" value="Chromosome"/>
</dbReference>
<name>Q92LD1_RHIME</name>
<dbReference type="PATRIC" id="fig|266834.11.peg.4680"/>
<organism evidence="1 2">
    <name type="scientific">Rhizobium meliloti (strain 1021)</name>
    <name type="common">Ensifer meliloti</name>
    <name type="synonym">Sinorhizobium meliloti</name>
    <dbReference type="NCBI Taxonomy" id="266834"/>
    <lineage>
        <taxon>Bacteria</taxon>
        <taxon>Pseudomonadati</taxon>
        <taxon>Pseudomonadota</taxon>
        <taxon>Alphaproteobacteria</taxon>
        <taxon>Hyphomicrobiales</taxon>
        <taxon>Rhizobiaceae</taxon>
        <taxon>Sinorhizobium/Ensifer group</taxon>
        <taxon>Sinorhizobium</taxon>
    </lineage>
</organism>
<dbReference type="EMBL" id="AL591688">
    <property type="protein sequence ID" value="CAC47714.1"/>
    <property type="molecule type" value="Genomic_DNA"/>
</dbReference>
<accession>Q92LD1</accession>
<sequence length="60" mass="7249">MVIFANRENALMMEFFYLDADGRELGSTISYHSLTKFRPRVRKARTRRIDKRRGLEQLWT</sequence>
<dbReference type="AlphaFoldDB" id="Q92LD1"/>
<proteinExistence type="predicted"/>
<evidence type="ECO:0000313" key="2">
    <source>
        <dbReference type="Proteomes" id="UP000001976"/>
    </source>
</evidence>
<dbReference type="HOGENOM" id="CLU_2938597_0_0_5"/>
<evidence type="ECO:0000313" key="1">
    <source>
        <dbReference type="EMBL" id="CAC47714.1"/>
    </source>
</evidence>
<reference evidence="2" key="2">
    <citation type="journal article" date="2001" name="Science">
        <title>The composite genome of the legume symbiont Sinorhizobium meliloti.</title>
        <authorList>
            <person name="Galibert F."/>
            <person name="Finan T.M."/>
            <person name="Long S.R."/>
            <person name="Puehler A."/>
            <person name="Abola P."/>
            <person name="Ampe F."/>
            <person name="Barloy-Hubler F."/>
            <person name="Barnett M.J."/>
            <person name="Becker A."/>
            <person name="Boistard P."/>
            <person name="Bothe G."/>
            <person name="Boutry M."/>
            <person name="Bowser L."/>
            <person name="Buhrmester J."/>
            <person name="Cadieu E."/>
            <person name="Capela D."/>
            <person name="Chain P."/>
            <person name="Cowie A."/>
            <person name="Davis R.W."/>
            <person name="Dreano S."/>
            <person name="Federspiel N.A."/>
            <person name="Fisher R.F."/>
            <person name="Gloux S."/>
            <person name="Godrie T."/>
            <person name="Goffeau A."/>
            <person name="Golding B."/>
            <person name="Gouzy J."/>
            <person name="Gurjal M."/>
            <person name="Hernandez-Lucas I."/>
            <person name="Hong A."/>
            <person name="Huizar L."/>
            <person name="Hyman R.W."/>
            <person name="Jones T."/>
            <person name="Kahn D."/>
            <person name="Kahn M.L."/>
            <person name="Kalman S."/>
            <person name="Keating D.H."/>
            <person name="Kiss E."/>
            <person name="Komp C."/>
            <person name="Lelaure V."/>
            <person name="Masuy D."/>
            <person name="Palm C."/>
            <person name="Peck M.C."/>
            <person name="Pohl T.M."/>
            <person name="Portetelle D."/>
            <person name="Purnelle B."/>
            <person name="Ramsperger U."/>
            <person name="Surzycki R."/>
            <person name="Thebault P."/>
            <person name="Vandenbol M."/>
            <person name="Vorhoelter F.J."/>
            <person name="Weidner S."/>
            <person name="Wells D.H."/>
            <person name="Wong K."/>
            <person name="Yeh K.-C."/>
            <person name="Batut J."/>
        </authorList>
    </citation>
    <scope>NUCLEOTIDE SEQUENCE [LARGE SCALE GENOMIC DNA]</scope>
    <source>
        <strain evidence="2">1021</strain>
    </source>
</reference>
<dbReference type="EnsemblBacteria" id="CAC47714">
    <property type="protein sequence ID" value="CAC47714"/>
    <property type="gene ID" value="SMc03289"/>
</dbReference>
<gene>
    <name evidence="1" type="ORF">SMc03289</name>
</gene>
<dbReference type="KEGG" id="sme:SMc03289"/>
<keyword evidence="2" id="KW-1185">Reference proteome</keyword>
<protein>
    <submittedName>
        <fullName evidence="1">Uncharacterized protein</fullName>
    </submittedName>
</protein>
<reference evidence="1 2" key="1">
    <citation type="journal article" date="2001" name="Proc. Natl. Acad. Sci. U.S.A.">
        <title>Analysis of the chromosome sequence of the legume symbiont Sinorhizobium meliloti strain 1021.</title>
        <authorList>
            <person name="Capela D."/>
            <person name="Barloy-Hubler F."/>
            <person name="Gouzy J."/>
            <person name="Bothe G."/>
            <person name="Ampe F."/>
            <person name="Batut J."/>
            <person name="Boistard P."/>
            <person name="Becker A."/>
            <person name="Boutry M."/>
            <person name="Cadieu E."/>
            <person name="Dreano S."/>
            <person name="Gloux S."/>
            <person name="Godrie T."/>
            <person name="Goffeau A."/>
            <person name="Kahn D."/>
            <person name="Kiss E."/>
            <person name="Lelaure V."/>
            <person name="Masuy D."/>
            <person name="Pohl T."/>
            <person name="Portetelle D."/>
            <person name="Puehler A."/>
            <person name="Purnelle B."/>
            <person name="Ramsperger U."/>
            <person name="Renard C."/>
            <person name="Thebault P."/>
            <person name="Vandenbol M."/>
            <person name="Weidner S."/>
            <person name="Galibert F."/>
        </authorList>
    </citation>
    <scope>NUCLEOTIDE SEQUENCE [LARGE SCALE GENOMIC DNA]</scope>
    <source>
        <strain evidence="1 2">1021</strain>
    </source>
</reference>